<name>A0A8J7S109_9PROT</name>
<evidence type="ECO:0000313" key="2">
    <source>
        <dbReference type="Proteomes" id="UP000672602"/>
    </source>
</evidence>
<reference evidence="1" key="1">
    <citation type="submission" date="2021-04" db="EMBL/GenBank/DDBJ databases">
        <authorList>
            <person name="Zhang D.-C."/>
        </authorList>
    </citation>
    <scope>NUCLEOTIDE SEQUENCE</scope>
    <source>
        <strain evidence="1">CGMCC 1.15697</strain>
    </source>
</reference>
<protein>
    <submittedName>
        <fullName evidence="1">PAS domain-containing protein</fullName>
    </submittedName>
</protein>
<sequence>MTLDGFTKQSELSCFLDAVPGTVAAFDVADVPPRLWPYLYLLDVDGPGLIVRLTGDRLRHTFGRDLRGVDLRRIIHGPDTHTVTAAYDGAIAERHRVAMRRTVHLRERNVTCRIECAFTPLIERDVVRQIVGCLFSDYITFSEGDTEETVIVTLAPPRENAVIG</sequence>
<accession>A0A8J7S109</accession>
<dbReference type="EMBL" id="JAGMWN010000007">
    <property type="protein sequence ID" value="MBP5858362.1"/>
    <property type="molecule type" value="Genomic_DNA"/>
</dbReference>
<gene>
    <name evidence="1" type="ORF">KAJ83_15175</name>
</gene>
<dbReference type="InterPro" id="IPR009922">
    <property type="entry name" value="DUF1457"/>
</dbReference>
<keyword evidence="2" id="KW-1185">Reference proteome</keyword>
<dbReference type="Proteomes" id="UP000672602">
    <property type="component" value="Unassembled WGS sequence"/>
</dbReference>
<dbReference type="Pfam" id="PF07310">
    <property type="entry name" value="PAS_5"/>
    <property type="match status" value="1"/>
</dbReference>
<comment type="caution">
    <text evidence="1">The sequence shown here is derived from an EMBL/GenBank/DDBJ whole genome shotgun (WGS) entry which is preliminary data.</text>
</comment>
<organism evidence="1 2">
    <name type="scientific">Marivibrio halodurans</name>
    <dbReference type="NCBI Taxonomy" id="2039722"/>
    <lineage>
        <taxon>Bacteria</taxon>
        <taxon>Pseudomonadati</taxon>
        <taxon>Pseudomonadota</taxon>
        <taxon>Alphaproteobacteria</taxon>
        <taxon>Rhodospirillales</taxon>
        <taxon>Rhodospirillaceae</taxon>
        <taxon>Marivibrio</taxon>
    </lineage>
</organism>
<dbReference type="AlphaFoldDB" id="A0A8J7S109"/>
<evidence type="ECO:0000313" key="1">
    <source>
        <dbReference type="EMBL" id="MBP5858362.1"/>
    </source>
</evidence>
<proteinExistence type="predicted"/>